<dbReference type="GO" id="GO:0071978">
    <property type="term" value="P:bacterial-type flagellum-dependent swarming motility"/>
    <property type="evidence" value="ECO:0007669"/>
    <property type="project" value="TreeGrafter"/>
</dbReference>
<dbReference type="InterPro" id="IPR037925">
    <property type="entry name" value="FlgE/F/G-like"/>
</dbReference>
<accession>A0A1H7FG30</accession>
<evidence type="ECO:0000256" key="6">
    <source>
        <dbReference type="RuleBase" id="RU362116"/>
    </source>
</evidence>
<keyword evidence="10" id="KW-0966">Cell projection</keyword>
<dbReference type="OrthoDB" id="9804559at2"/>
<dbReference type="PANTHER" id="PTHR30435">
    <property type="entry name" value="FLAGELLAR PROTEIN"/>
    <property type="match status" value="1"/>
</dbReference>
<gene>
    <name evidence="10" type="ORF">SAMN05444515_101229</name>
</gene>
<evidence type="ECO:0000259" key="8">
    <source>
        <dbReference type="Pfam" id="PF06429"/>
    </source>
</evidence>
<sequence>MDRMLYIAMTGAREAAHSQEVNSHNLANASTTGFKKNLEAFINHPMHGPVYDSRDYVQLESMRADFAHGPQISTGRDLDVAVQGDGWIAVQGADGNEAFTRAGNLQVDALGLLTTVDGRPVLGDDGPIAIPPSETLLIGGDGTISVRPLGQQPNVLAEVGRVKLVNPNLQDLERGEDGLFRRADGGIEPADAQVRLQSGMLEGSNVNTVEAMVNMIELSRNFETQVKLMKTSEELDRSSSQLLRIS</sequence>
<evidence type="ECO:0000259" key="7">
    <source>
        <dbReference type="Pfam" id="PF00460"/>
    </source>
</evidence>
<dbReference type="NCBIfam" id="NF009280">
    <property type="entry name" value="PRK12640.1"/>
    <property type="match status" value="1"/>
</dbReference>
<dbReference type="GO" id="GO:0030694">
    <property type="term" value="C:bacterial-type flagellum basal body, rod"/>
    <property type="evidence" value="ECO:0007669"/>
    <property type="project" value="UniProtKB-UniRule"/>
</dbReference>
<feature type="domain" description="Flagellar basal body rod protein N-terminal" evidence="7">
    <location>
        <begin position="5"/>
        <end position="35"/>
    </location>
</feature>
<proteinExistence type="inferred from homology"/>
<evidence type="ECO:0000313" key="11">
    <source>
        <dbReference type="Proteomes" id="UP000199256"/>
    </source>
</evidence>
<dbReference type="RefSeq" id="WP_090249790.1">
    <property type="nucleotide sequence ID" value="NZ_FOAA01000001.1"/>
</dbReference>
<dbReference type="EMBL" id="FOAA01000001">
    <property type="protein sequence ID" value="SEK25123.1"/>
    <property type="molecule type" value="Genomic_DNA"/>
</dbReference>
<evidence type="ECO:0000256" key="1">
    <source>
        <dbReference type="ARBA" id="ARBA00004117"/>
    </source>
</evidence>
<evidence type="ECO:0000256" key="2">
    <source>
        <dbReference type="ARBA" id="ARBA00009677"/>
    </source>
</evidence>
<comment type="similarity">
    <text evidence="2 6">Belongs to the flagella basal body rod proteins family.</text>
</comment>
<evidence type="ECO:0000313" key="10">
    <source>
        <dbReference type="EMBL" id="SEK25123.1"/>
    </source>
</evidence>
<dbReference type="Proteomes" id="UP000199256">
    <property type="component" value="Unassembled WGS sequence"/>
</dbReference>
<dbReference type="Pfam" id="PF06429">
    <property type="entry name" value="Flg_bbr_C"/>
    <property type="match status" value="1"/>
</dbReference>
<evidence type="ECO:0000256" key="5">
    <source>
        <dbReference type="ARBA" id="ARBA00040228"/>
    </source>
</evidence>
<comment type="subcellular location">
    <subcellularLocation>
        <location evidence="1 6">Bacterial flagellum basal body</location>
    </subcellularLocation>
</comment>
<organism evidence="10 11">
    <name type="scientific">Ectothiorhodospira marina</name>
    <dbReference type="NCBI Taxonomy" id="1396821"/>
    <lineage>
        <taxon>Bacteria</taxon>
        <taxon>Pseudomonadati</taxon>
        <taxon>Pseudomonadota</taxon>
        <taxon>Gammaproteobacteria</taxon>
        <taxon>Chromatiales</taxon>
        <taxon>Ectothiorhodospiraceae</taxon>
        <taxon>Ectothiorhodospira</taxon>
    </lineage>
</organism>
<name>A0A1H7FG30_9GAMM</name>
<dbReference type="SUPFAM" id="SSF117143">
    <property type="entry name" value="Flagellar hook protein flgE"/>
    <property type="match status" value="1"/>
</dbReference>
<keyword evidence="11" id="KW-1185">Reference proteome</keyword>
<evidence type="ECO:0000256" key="4">
    <source>
        <dbReference type="ARBA" id="ARBA00038560"/>
    </source>
</evidence>
<keyword evidence="3 6" id="KW-0975">Bacterial flagellum</keyword>
<reference evidence="11" key="1">
    <citation type="submission" date="2016-10" db="EMBL/GenBank/DDBJ databases">
        <authorList>
            <person name="Varghese N."/>
            <person name="Submissions S."/>
        </authorList>
    </citation>
    <scope>NUCLEOTIDE SEQUENCE [LARGE SCALE GENOMIC DNA]</scope>
    <source>
        <strain evidence="11">DSM 241</strain>
    </source>
</reference>
<feature type="domain" description="Flagellar basal-body/hook protein C-terminal" evidence="8">
    <location>
        <begin position="197"/>
        <end position="242"/>
    </location>
</feature>
<dbReference type="InterPro" id="IPR053967">
    <property type="entry name" value="LlgE_F_G-like_D1"/>
</dbReference>
<dbReference type="Pfam" id="PF22692">
    <property type="entry name" value="LlgE_F_G_D1"/>
    <property type="match status" value="1"/>
</dbReference>
<evidence type="ECO:0000256" key="3">
    <source>
        <dbReference type="ARBA" id="ARBA00023143"/>
    </source>
</evidence>
<keyword evidence="10" id="KW-0969">Cilium</keyword>
<dbReference type="STRING" id="1396821.SAMN05444515_101229"/>
<comment type="subunit">
    <text evidence="4 6">The basal body constitutes a major portion of the flagellar organelle and consists of five rings (E,L,P,S, and M) mounted on a central rod. The rod consists of about 26 subunits of FlgG in the distal portion, and FlgB, FlgC and FlgF are thought to build up the proximal portion of the rod with about 6 subunits each.</text>
</comment>
<keyword evidence="10" id="KW-0282">Flagellum</keyword>
<dbReference type="InterPro" id="IPR020013">
    <property type="entry name" value="Flagellar_FlgE/F/G"/>
</dbReference>
<dbReference type="Pfam" id="PF00460">
    <property type="entry name" value="Flg_bb_rod"/>
    <property type="match status" value="1"/>
</dbReference>
<feature type="domain" description="Flagellar hook protein FlgE/F/G-like D1" evidence="9">
    <location>
        <begin position="81"/>
        <end position="146"/>
    </location>
</feature>
<dbReference type="InterPro" id="IPR010930">
    <property type="entry name" value="Flg_bb/hook_C_dom"/>
</dbReference>
<dbReference type="NCBIfam" id="TIGR03506">
    <property type="entry name" value="FlgEFG_subfam"/>
    <property type="match status" value="1"/>
</dbReference>
<evidence type="ECO:0000259" key="9">
    <source>
        <dbReference type="Pfam" id="PF22692"/>
    </source>
</evidence>
<dbReference type="InterPro" id="IPR001444">
    <property type="entry name" value="Flag_bb_rod_N"/>
</dbReference>
<dbReference type="PANTHER" id="PTHR30435:SF18">
    <property type="entry name" value="FLAGELLAR BASAL-BODY ROD PROTEIN FLGF"/>
    <property type="match status" value="1"/>
</dbReference>
<dbReference type="AlphaFoldDB" id="A0A1H7FG30"/>
<protein>
    <recommendedName>
        <fullName evidence="5 6">Flagellar basal-body rod protein FlgF</fullName>
    </recommendedName>
</protein>